<feature type="transmembrane region" description="Helical" evidence="6">
    <location>
        <begin position="178"/>
        <end position="199"/>
    </location>
</feature>
<feature type="transmembrane region" description="Helical" evidence="6">
    <location>
        <begin position="149"/>
        <end position="172"/>
    </location>
</feature>
<feature type="transmembrane region" description="Helical" evidence="6">
    <location>
        <begin position="111"/>
        <end position="129"/>
    </location>
</feature>
<accession>A0A7L7KRG3</accession>
<keyword evidence="4 6" id="KW-1133">Transmembrane helix</keyword>
<feature type="transmembrane region" description="Helical" evidence="6">
    <location>
        <begin position="15"/>
        <end position="35"/>
    </location>
</feature>
<sequence>MLSKTRKQSFASDSFFYLLSSIYSSLLSFLFLPFFTRVLTIEQYGLYSIFLTVVNISSIIFNFGTSSSINRFYVEKRNEIFIYLSNVLFIITVLSLVMIIISSFFFSQLSILLNISSRILIIALMVGMFTAFEQQFLSYLQALRLSKKFLIVIIIRTTCIYLISLIGLIGFSENMFEFMIASRLLPMVIIFTVIVVILLMNNKKISIRIEYIKYALIFGAPLILHNVSGFILSSIDKVIINSIDTSVSTGLYSFAYTIGSVMSLVVIALNRAWVPIFYHSLEHDDDNILNEFNKYIVLIEIITIGLLLFSTEFVFLMSGQAAYRDTQSIVRIVIVSYFVVFLYTIYANYSFYFKKTLLISCFTLLAGIVNIFLNLVLIPLYGYQIAASTTLISFLLLFTLHYFYVNLIIKPNILIRLQQLIRPMVIVVLANIFMEYFIIDKWVLNFLTRVVLMLIVIITNFSTLKKFLD</sequence>
<reference evidence="7 8" key="1">
    <citation type="submission" date="2020-02" db="EMBL/GenBank/DDBJ databases">
        <authorList>
            <person name="Zheng R.K."/>
            <person name="Sun C.M."/>
        </authorList>
    </citation>
    <scope>NUCLEOTIDE SEQUENCE [LARGE SCALE GENOMIC DNA]</scope>
    <source>
        <strain evidence="8">zrk13</strain>
    </source>
</reference>
<proteinExistence type="predicted"/>
<organism evidence="7 8">
    <name type="scientific">Candidatus Xianfuyuplasma coldseepsis</name>
    <dbReference type="NCBI Taxonomy" id="2782163"/>
    <lineage>
        <taxon>Bacteria</taxon>
        <taxon>Bacillati</taxon>
        <taxon>Mycoplasmatota</taxon>
        <taxon>Mollicutes</taxon>
        <taxon>Candidatus Izemoplasmatales</taxon>
        <taxon>Candidatus Izemoplasmataceae</taxon>
        <taxon>Candidatus Xianfuyuplasma</taxon>
    </lineage>
</organism>
<evidence type="ECO:0000256" key="1">
    <source>
        <dbReference type="ARBA" id="ARBA00004651"/>
    </source>
</evidence>
<dbReference type="PANTHER" id="PTHR30250">
    <property type="entry name" value="PST FAMILY PREDICTED COLANIC ACID TRANSPORTER"/>
    <property type="match status" value="1"/>
</dbReference>
<evidence type="ECO:0000256" key="3">
    <source>
        <dbReference type="ARBA" id="ARBA00022692"/>
    </source>
</evidence>
<dbReference type="KEGG" id="xcl:G4Z02_01820"/>
<feature type="transmembrane region" description="Helical" evidence="6">
    <location>
        <begin position="420"/>
        <end position="439"/>
    </location>
</feature>
<feature type="transmembrane region" description="Helical" evidence="6">
    <location>
        <begin position="47"/>
        <end position="69"/>
    </location>
</feature>
<keyword evidence="5 6" id="KW-0472">Membrane</keyword>
<feature type="transmembrane region" description="Helical" evidence="6">
    <location>
        <begin position="211"/>
        <end position="232"/>
    </location>
</feature>
<feature type="transmembrane region" description="Helical" evidence="6">
    <location>
        <begin position="295"/>
        <end position="317"/>
    </location>
</feature>
<keyword evidence="8" id="KW-1185">Reference proteome</keyword>
<dbReference type="Proteomes" id="UP000514720">
    <property type="component" value="Chromosome"/>
</dbReference>
<evidence type="ECO:0000256" key="6">
    <source>
        <dbReference type="SAM" id="Phobius"/>
    </source>
</evidence>
<evidence type="ECO:0000313" key="8">
    <source>
        <dbReference type="Proteomes" id="UP000514720"/>
    </source>
</evidence>
<keyword evidence="3 6" id="KW-0812">Transmembrane</keyword>
<evidence type="ECO:0000313" key="7">
    <source>
        <dbReference type="EMBL" id="QMS84534.1"/>
    </source>
</evidence>
<feature type="transmembrane region" description="Helical" evidence="6">
    <location>
        <begin position="252"/>
        <end position="274"/>
    </location>
</feature>
<feature type="transmembrane region" description="Helical" evidence="6">
    <location>
        <begin position="445"/>
        <end position="464"/>
    </location>
</feature>
<evidence type="ECO:0000256" key="4">
    <source>
        <dbReference type="ARBA" id="ARBA00022989"/>
    </source>
</evidence>
<dbReference type="GO" id="GO:0005886">
    <property type="term" value="C:plasma membrane"/>
    <property type="evidence" value="ECO:0007669"/>
    <property type="project" value="UniProtKB-SubCell"/>
</dbReference>
<evidence type="ECO:0000256" key="5">
    <source>
        <dbReference type="ARBA" id="ARBA00023136"/>
    </source>
</evidence>
<dbReference type="PANTHER" id="PTHR30250:SF11">
    <property type="entry name" value="O-ANTIGEN TRANSPORTER-RELATED"/>
    <property type="match status" value="1"/>
</dbReference>
<dbReference type="AlphaFoldDB" id="A0A7L7KRG3"/>
<dbReference type="InterPro" id="IPR002797">
    <property type="entry name" value="Polysacc_synth"/>
</dbReference>
<evidence type="ECO:0000256" key="2">
    <source>
        <dbReference type="ARBA" id="ARBA00022475"/>
    </source>
</evidence>
<feature type="transmembrane region" description="Helical" evidence="6">
    <location>
        <begin position="81"/>
        <end position="105"/>
    </location>
</feature>
<dbReference type="EMBL" id="CP048914">
    <property type="protein sequence ID" value="QMS84534.1"/>
    <property type="molecule type" value="Genomic_DNA"/>
</dbReference>
<dbReference type="RefSeq" id="WP_258878149.1">
    <property type="nucleotide sequence ID" value="NZ_CP048914.1"/>
</dbReference>
<gene>
    <name evidence="7" type="ORF">G4Z02_01820</name>
</gene>
<comment type="subcellular location">
    <subcellularLocation>
        <location evidence="1">Cell membrane</location>
        <topology evidence="1">Multi-pass membrane protein</topology>
    </subcellularLocation>
</comment>
<feature type="transmembrane region" description="Helical" evidence="6">
    <location>
        <begin position="329"/>
        <end position="349"/>
    </location>
</feature>
<dbReference type="Pfam" id="PF01943">
    <property type="entry name" value="Polysacc_synt"/>
    <property type="match status" value="1"/>
</dbReference>
<protein>
    <submittedName>
        <fullName evidence="7">Oligosaccharide flippase family protein</fullName>
    </submittedName>
</protein>
<keyword evidence="2" id="KW-1003">Cell membrane</keyword>
<dbReference type="InterPro" id="IPR050833">
    <property type="entry name" value="Poly_Biosynth_Transport"/>
</dbReference>
<feature type="transmembrane region" description="Helical" evidence="6">
    <location>
        <begin position="383"/>
        <end position="408"/>
    </location>
</feature>
<name>A0A7L7KRG3_9MOLU</name>
<feature type="transmembrane region" description="Helical" evidence="6">
    <location>
        <begin position="356"/>
        <end position="377"/>
    </location>
</feature>